<feature type="binding site" evidence="2">
    <location>
        <position position="98"/>
    </location>
    <ligand>
        <name>Mn(2+)</name>
        <dbReference type="ChEBI" id="CHEBI:29035"/>
        <label>2</label>
    </ligand>
</feature>
<comment type="cofactor">
    <cofactor evidence="2">
        <name>Mn(2+)</name>
        <dbReference type="ChEBI" id="CHEBI:29035"/>
    </cofactor>
    <text evidence="2">The Mn(2+) ion enhances activity.</text>
</comment>
<sequence>MNSAKLQELLLTHFQWFHRHPELGNTERQTTARIREILAAAGVEILDTGLSTGLVAIVRGKGGPVVALRADIDALPVTEASGLDYASENIGCMHACGHDFHLTALLGAALLLQEQKDALDGSVKLIFQPAEELIGGARQVLDSGALDDVREIYGLHVASEVPAGTIAVSAGATHAAVGGFQITVRGKGGHAAAPHECVDPIVAAAQLVGAAQTIVSRNTDPFDKAVLSVTSVHSGNTWNVIPPDARLEGTIRALGTEQYKSIAGRFGQLCRGVALATGTEIDYTWHLGAPATNNDPALTRFAAETAEGLKLTVVPDVPGMGGEDFALYQERIPGVFWRIGVGSPQAVHHPAFVADPAPLHTAATLLAALGKAALKRLVK</sequence>
<dbReference type="Gene3D" id="3.30.70.360">
    <property type="match status" value="1"/>
</dbReference>
<dbReference type="FunFam" id="3.30.70.360:FF:000001">
    <property type="entry name" value="N-acetyldiaminopimelate deacetylase"/>
    <property type="match status" value="1"/>
</dbReference>
<dbReference type="GO" id="GO:0019877">
    <property type="term" value="P:diaminopimelate biosynthetic process"/>
    <property type="evidence" value="ECO:0007669"/>
    <property type="project" value="UniProtKB-ARBA"/>
</dbReference>
<dbReference type="SUPFAM" id="SSF53187">
    <property type="entry name" value="Zn-dependent exopeptidases"/>
    <property type="match status" value="1"/>
</dbReference>
<feature type="binding site" evidence="2">
    <location>
        <position position="96"/>
    </location>
    <ligand>
        <name>Mn(2+)</name>
        <dbReference type="ChEBI" id="CHEBI:29035"/>
        <label>2</label>
    </ligand>
</feature>
<evidence type="ECO:0000256" key="2">
    <source>
        <dbReference type="PIRSR" id="PIRSR005962-1"/>
    </source>
</evidence>
<dbReference type="AlphaFoldDB" id="A0A1M5ZE18"/>
<dbReference type="Proteomes" id="UP000183995">
    <property type="component" value="Unassembled WGS sequence"/>
</dbReference>
<proteinExistence type="predicted"/>
<dbReference type="InterPro" id="IPR002933">
    <property type="entry name" value="Peptidase_M20"/>
</dbReference>
<feature type="binding site" evidence="2">
    <location>
        <position position="156"/>
    </location>
    <ligand>
        <name>Mn(2+)</name>
        <dbReference type="ChEBI" id="CHEBI:29035"/>
        <label>2</label>
    </ligand>
</feature>
<dbReference type="SUPFAM" id="SSF55031">
    <property type="entry name" value="Bacterial exopeptidase dimerisation domain"/>
    <property type="match status" value="1"/>
</dbReference>
<evidence type="ECO:0000256" key="1">
    <source>
        <dbReference type="ARBA" id="ARBA00022801"/>
    </source>
</evidence>
<keyword evidence="1 4" id="KW-0378">Hydrolase</keyword>
<dbReference type="EMBL" id="FQXV01000017">
    <property type="protein sequence ID" value="SHI22253.1"/>
    <property type="molecule type" value="Genomic_DNA"/>
</dbReference>
<dbReference type="GO" id="GO:0046872">
    <property type="term" value="F:metal ion binding"/>
    <property type="evidence" value="ECO:0007669"/>
    <property type="project" value="UniProtKB-KW"/>
</dbReference>
<evidence type="ECO:0000313" key="5">
    <source>
        <dbReference type="Proteomes" id="UP000183995"/>
    </source>
</evidence>
<evidence type="ECO:0000313" key="4">
    <source>
        <dbReference type="EMBL" id="SHI22253.1"/>
    </source>
</evidence>
<dbReference type="NCBIfam" id="TIGR01891">
    <property type="entry name" value="amidohydrolases"/>
    <property type="match status" value="1"/>
</dbReference>
<organism evidence="4 5">
    <name type="scientific">Sporobacter termitidis DSM 10068</name>
    <dbReference type="NCBI Taxonomy" id="1123282"/>
    <lineage>
        <taxon>Bacteria</taxon>
        <taxon>Bacillati</taxon>
        <taxon>Bacillota</taxon>
        <taxon>Clostridia</taxon>
        <taxon>Eubacteriales</taxon>
        <taxon>Oscillospiraceae</taxon>
        <taxon>Sporobacter</taxon>
    </lineage>
</organism>
<dbReference type="Pfam" id="PF01546">
    <property type="entry name" value="Peptidase_M20"/>
    <property type="match status" value="1"/>
</dbReference>
<feature type="binding site" evidence="2">
    <location>
        <position position="348"/>
    </location>
    <ligand>
        <name>Mn(2+)</name>
        <dbReference type="ChEBI" id="CHEBI:29035"/>
        <label>2</label>
    </ligand>
</feature>
<feature type="domain" description="Peptidase M20 dimerisation" evidence="3">
    <location>
        <begin position="177"/>
        <end position="270"/>
    </location>
</feature>
<dbReference type="PANTHER" id="PTHR11014">
    <property type="entry name" value="PEPTIDASE M20 FAMILY MEMBER"/>
    <property type="match status" value="1"/>
</dbReference>
<feature type="binding site" evidence="2">
    <location>
        <position position="132"/>
    </location>
    <ligand>
        <name>Mn(2+)</name>
        <dbReference type="ChEBI" id="CHEBI:29035"/>
        <label>2</label>
    </ligand>
</feature>
<gene>
    <name evidence="4" type="ORF">SAMN02745823_03574</name>
</gene>
<keyword evidence="2" id="KW-0479">Metal-binding</keyword>
<protein>
    <submittedName>
        <fullName evidence="4">Amidohydrolase</fullName>
    </submittedName>
</protein>
<dbReference type="STRING" id="1123282.SAMN02745823_03574"/>
<dbReference type="InterPro" id="IPR017439">
    <property type="entry name" value="Amidohydrolase"/>
</dbReference>
<name>A0A1M5ZE18_9FIRM</name>
<dbReference type="RefSeq" id="WP_073082333.1">
    <property type="nucleotide sequence ID" value="NZ_FQXV01000017.1"/>
</dbReference>
<dbReference type="Pfam" id="PF07687">
    <property type="entry name" value="M20_dimer"/>
    <property type="match status" value="1"/>
</dbReference>
<dbReference type="Gene3D" id="3.40.630.10">
    <property type="entry name" value="Zn peptidases"/>
    <property type="match status" value="1"/>
</dbReference>
<dbReference type="OrthoDB" id="9776731at2"/>
<dbReference type="PANTHER" id="PTHR11014:SF63">
    <property type="entry name" value="METALLOPEPTIDASE, PUTATIVE (AFU_ORTHOLOGUE AFUA_6G09600)-RELATED"/>
    <property type="match status" value="1"/>
</dbReference>
<keyword evidence="2" id="KW-0464">Manganese</keyword>
<accession>A0A1M5ZE18</accession>
<dbReference type="PIRSF" id="PIRSF005962">
    <property type="entry name" value="Pept_M20D_amidohydro"/>
    <property type="match status" value="1"/>
</dbReference>
<evidence type="ECO:0000259" key="3">
    <source>
        <dbReference type="Pfam" id="PF07687"/>
    </source>
</evidence>
<dbReference type="GO" id="GO:0050118">
    <property type="term" value="F:N-acetyldiaminopimelate deacetylase activity"/>
    <property type="evidence" value="ECO:0007669"/>
    <property type="project" value="UniProtKB-ARBA"/>
</dbReference>
<dbReference type="InterPro" id="IPR011650">
    <property type="entry name" value="Peptidase_M20_dimer"/>
</dbReference>
<reference evidence="4 5" key="1">
    <citation type="submission" date="2016-11" db="EMBL/GenBank/DDBJ databases">
        <authorList>
            <person name="Jaros S."/>
            <person name="Januszkiewicz K."/>
            <person name="Wedrychowicz H."/>
        </authorList>
    </citation>
    <scope>NUCLEOTIDE SEQUENCE [LARGE SCALE GENOMIC DNA]</scope>
    <source>
        <strain evidence="4 5">DSM 10068</strain>
    </source>
</reference>
<keyword evidence="5" id="KW-1185">Reference proteome</keyword>
<dbReference type="InterPro" id="IPR036264">
    <property type="entry name" value="Bact_exopeptidase_dim_dom"/>
</dbReference>